<protein>
    <submittedName>
        <fullName evidence="2">Uncharacterized protein</fullName>
    </submittedName>
</protein>
<dbReference type="Gramene" id="ABO97733">
    <property type="protein sequence ID" value="ABO97733"/>
    <property type="gene ID" value="OSTLU_16577"/>
</dbReference>
<proteinExistence type="predicted"/>
<dbReference type="EMBL" id="CP000588">
    <property type="protein sequence ID" value="ABO97733.1"/>
    <property type="molecule type" value="Genomic_DNA"/>
</dbReference>
<organism evidence="2 3">
    <name type="scientific">Ostreococcus lucimarinus (strain CCE9901)</name>
    <dbReference type="NCBI Taxonomy" id="436017"/>
    <lineage>
        <taxon>Eukaryota</taxon>
        <taxon>Viridiplantae</taxon>
        <taxon>Chlorophyta</taxon>
        <taxon>Mamiellophyceae</taxon>
        <taxon>Mamiellales</taxon>
        <taxon>Bathycoccaceae</taxon>
        <taxon>Ostreococcus</taxon>
    </lineage>
</organism>
<reference evidence="2 3" key="1">
    <citation type="journal article" date="2007" name="Proc. Natl. Acad. Sci. U.S.A.">
        <title>The tiny eukaryote Ostreococcus provides genomic insights into the paradox of plankton speciation.</title>
        <authorList>
            <person name="Palenik B."/>
            <person name="Grimwood J."/>
            <person name="Aerts A."/>
            <person name="Rouze P."/>
            <person name="Salamov A."/>
            <person name="Putnam N."/>
            <person name="Dupont C."/>
            <person name="Jorgensen R."/>
            <person name="Derelle E."/>
            <person name="Rombauts S."/>
            <person name="Zhou K."/>
            <person name="Otillar R."/>
            <person name="Merchant S.S."/>
            <person name="Podell S."/>
            <person name="Gaasterland T."/>
            <person name="Napoli C."/>
            <person name="Gendler K."/>
            <person name="Manuell A."/>
            <person name="Tai V."/>
            <person name="Vallon O."/>
            <person name="Piganeau G."/>
            <person name="Jancek S."/>
            <person name="Heijde M."/>
            <person name="Jabbari K."/>
            <person name="Bowler C."/>
            <person name="Lohr M."/>
            <person name="Robbens S."/>
            <person name="Werner G."/>
            <person name="Dubchak I."/>
            <person name="Pazour G.J."/>
            <person name="Ren Q."/>
            <person name="Paulsen I."/>
            <person name="Delwiche C."/>
            <person name="Schmutz J."/>
            <person name="Rokhsar D."/>
            <person name="Van de Peer Y."/>
            <person name="Moreau H."/>
            <person name="Grigoriev I.V."/>
        </authorList>
    </citation>
    <scope>NUCLEOTIDE SEQUENCE [LARGE SCALE GENOMIC DNA]</scope>
    <source>
        <strain evidence="2 3">CCE9901</strain>
    </source>
</reference>
<evidence type="ECO:0000313" key="3">
    <source>
        <dbReference type="Proteomes" id="UP000001568"/>
    </source>
</evidence>
<dbReference type="RefSeq" id="XP_001419440.1">
    <property type="nucleotide sequence ID" value="XM_001419403.1"/>
</dbReference>
<feature type="region of interest" description="Disordered" evidence="1">
    <location>
        <begin position="1"/>
        <end position="34"/>
    </location>
</feature>
<dbReference type="Proteomes" id="UP000001568">
    <property type="component" value="Chromosome 8"/>
</dbReference>
<feature type="compositionally biased region" description="Acidic residues" evidence="1">
    <location>
        <begin position="96"/>
        <end position="111"/>
    </location>
</feature>
<feature type="compositionally biased region" description="Basic and acidic residues" evidence="1">
    <location>
        <begin position="7"/>
        <end position="16"/>
    </location>
</feature>
<dbReference type="HOGENOM" id="CLU_1135107_0_0_1"/>
<feature type="compositionally biased region" description="Acidic residues" evidence="1">
    <location>
        <begin position="77"/>
        <end position="89"/>
    </location>
</feature>
<accession>A4S1X2</accession>
<dbReference type="AlphaFoldDB" id="A4S1X2"/>
<dbReference type="GeneID" id="5003485"/>
<evidence type="ECO:0000256" key="1">
    <source>
        <dbReference type="SAM" id="MobiDB-lite"/>
    </source>
</evidence>
<dbReference type="KEGG" id="olu:OSTLU_16577"/>
<feature type="region of interest" description="Disordered" evidence="1">
    <location>
        <begin position="66"/>
        <end position="111"/>
    </location>
</feature>
<evidence type="ECO:0000313" key="2">
    <source>
        <dbReference type="EMBL" id="ABO97733.1"/>
    </source>
</evidence>
<name>A4S1X2_OSTLU</name>
<sequence length="245" mass="27598">MDEDEGADARGKREMDAMDAMAETADAETARTIPPLPGEDAALVAEYYAQFQVRMELDRARLARRAAVREDEAVSANDDDDDDDDESEDSSSQTEFGEESDAEDDDAEDDDAVEVISKSDVDIRDNAFDRLRLKAIEAYRELEKRIYRVAREGAEAIAPLSRDLWDRFVRCTRRMARRKFDLQKEASSLTDVIVVVTASGIAFIVARKCFSALMARNDRAERAARSVEIDLARCWHDAGTYGYFV</sequence>
<keyword evidence="3" id="KW-1185">Reference proteome</keyword>
<gene>
    <name evidence="2" type="ORF">OSTLU_16577</name>
</gene>